<keyword evidence="2" id="KW-0479">Metal-binding</keyword>
<dbReference type="PROSITE" id="PS50016">
    <property type="entry name" value="ZF_PHD_2"/>
    <property type="match status" value="1"/>
</dbReference>
<feature type="region of interest" description="Disordered" evidence="7">
    <location>
        <begin position="107"/>
        <end position="129"/>
    </location>
</feature>
<dbReference type="Pfam" id="PF16135">
    <property type="entry name" value="TDBD"/>
    <property type="match status" value="2"/>
</dbReference>
<dbReference type="InterPro" id="IPR019787">
    <property type="entry name" value="Znf_PHD-finger"/>
</dbReference>
<dbReference type="GeneID" id="110786687"/>
<dbReference type="SUPFAM" id="SSF57903">
    <property type="entry name" value="FYVE/PHD zinc finger"/>
    <property type="match status" value="2"/>
</dbReference>
<organism evidence="9 10">
    <name type="scientific">Spinacia oleracea</name>
    <name type="common">Spinach</name>
    <dbReference type="NCBI Taxonomy" id="3562"/>
    <lineage>
        <taxon>Eukaryota</taxon>
        <taxon>Viridiplantae</taxon>
        <taxon>Streptophyta</taxon>
        <taxon>Embryophyta</taxon>
        <taxon>Tracheophyta</taxon>
        <taxon>Spermatophyta</taxon>
        <taxon>Magnoliopsida</taxon>
        <taxon>eudicotyledons</taxon>
        <taxon>Gunneridae</taxon>
        <taxon>Pentapetalae</taxon>
        <taxon>Caryophyllales</taxon>
        <taxon>Chenopodiaceae</taxon>
        <taxon>Chenopodioideae</taxon>
        <taxon>Anserineae</taxon>
        <taxon>Spinacia</taxon>
    </lineage>
</organism>
<accession>A0ABM3REJ8</accession>
<sequence>MGEREVCVVLALSSNNVENPSNFRNDLKRELGCVVNVAELGDLPRKKHAKEDASNTNVEDIISEVLDPVRPIVSTTVENDNEHEFENVSSLETTTCSHPADLGGCSNSNTRVNSNEMTSESSGNSCTVSCSDDTTRNFDSIGASTSKVTLEIPEHARTTGIRKLTLKFSKSKEEYESKLITLTPRVLSNGLHDGDSVIDSNDEPGLDESIDNYPYNMELKMSKKVVLDSYPTNVKKLLATGILEGARVKYISTSGEKDIPGEIRGSGYLCGCSACNFTNVLSAYEFEQHAGGAKTRHPNNHIFLENGRPIYSIIEELKTAPLGILEEVVTDMAGSSVNPAWRVNQEQCNQLAQTERRYQSKSGSLSLASKYMDDEQRLIKRRALPSKHVGIRSNDSTSFFTGSQKRSGEGGVKKRDNDLHRLLFMPNGLPDGAYLAYYAKGQKVLDGYKQGNGIVCGHCEHEISPSQFEAHAGWSARRQPYRHIYTANGLTLHDIAISLVNGQTLTTGNNDDMCTLCGDRGELIPCGGCPRAYHQTCLRLQNAPMDDWRCPDCNDSKADVDSSRSSKPIIIRLTRVVKSPETLCGGCALCRAHDFSVDYFDDRTVIICDQCEKEYHVGCLRGDGRCDLKELPKNKWFCCNDCDRIYVALRDHVVRGSAIIPALELIKIKRKLLEKGISEIADNDIQWRMLSGKCRRPEHLPLLSMAVSIFRECFSPITATTGRDLIPVMVHGWWTRVHNEHGSPSEHKCFCKRTLLYVKRRRNISGQEFGGMYCVLLTVKSVVVSAALLRIFGREVAELPLVATSKEYQGKGYFLALFSRIEKLLCALEVKNLVLPAAEKAKYMWVNRLGFRDVSQERLSVYTRDYQLTEFSGTVMLEKNVERDMD</sequence>
<dbReference type="PANTHER" id="PTHR47025">
    <property type="entry name" value="AUTOIMMUNE REGULATOR"/>
    <property type="match status" value="1"/>
</dbReference>
<dbReference type="InterPro" id="IPR019786">
    <property type="entry name" value="Zinc_finger_PHD-type_CS"/>
</dbReference>
<keyword evidence="4" id="KW-0862">Zinc</keyword>
<dbReference type="InterPro" id="IPR011011">
    <property type="entry name" value="Znf_FYVE_PHD"/>
</dbReference>
<dbReference type="InterPro" id="IPR056511">
    <property type="entry name" value="IDM1_C"/>
</dbReference>
<evidence type="ECO:0000256" key="3">
    <source>
        <dbReference type="ARBA" id="ARBA00022771"/>
    </source>
</evidence>
<keyword evidence="9" id="KW-1185">Reference proteome</keyword>
<feature type="domain" description="PHD-type" evidence="8">
    <location>
        <begin position="511"/>
        <end position="556"/>
    </location>
</feature>
<dbReference type="Pfam" id="PF00628">
    <property type="entry name" value="PHD"/>
    <property type="match status" value="1"/>
</dbReference>
<dbReference type="SUPFAM" id="SSF55729">
    <property type="entry name" value="Acyl-CoA N-acyltransferases (Nat)"/>
    <property type="match status" value="1"/>
</dbReference>
<proteinExistence type="predicted"/>
<evidence type="ECO:0000256" key="6">
    <source>
        <dbReference type="PROSITE-ProRule" id="PRU00146"/>
    </source>
</evidence>
<evidence type="ECO:0000256" key="2">
    <source>
        <dbReference type="ARBA" id="ARBA00022723"/>
    </source>
</evidence>
<protein>
    <submittedName>
        <fullName evidence="10">Uncharacterized protein isoform X1</fullName>
    </submittedName>
</protein>
<comment type="subcellular location">
    <subcellularLocation>
        <location evidence="1">Nucleus</location>
    </subcellularLocation>
</comment>
<reference evidence="10" key="2">
    <citation type="submission" date="2025-08" db="UniProtKB">
        <authorList>
            <consortium name="RefSeq"/>
        </authorList>
    </citation>
    <scope>IDENTIFICATION</scope>
    <source>
        <tissue evidence="10">Leaf</tissue>
    </source>
</reference>
<evidence type="ECO:0000313" key="10">
    <source>
        <dbReference type="RefSeq" id="XP_056694048.1"/>
    </source>
</evidence>
<keyword evidence="5" id="KW-0539">Nucleus</keyword>
<gene>
    <name evidence="10" type="primary">LOC110786687</name>
</gene>
<dbReference type="Gene3D" id="3.40.630.30">
    <property type="match status" value="1"/>
</dbReference>
<evidence type="ECO:0000256" key="7">
    <source>
        <dbReference type="SAM" id="MobiDB-lite"/>
    </source>
</evidence>
<dbReference type="PANTHER" id="PTHR47025:SF7">
    <property type="entry name" value="ACYL-COA N-ACYLTRANSFERASE WITH RING_FYVE_PHD-TYPE ZINC FINGER DOMAIN-CONTAINING PROTEIN"/>
    <property type="match status" value="1"/>
</dbReference>
<evidence type="ECO:0000313" key="9">
    <source>
        <dbReference type="Proteomes" id="UP000813463"/>
    </source>
</evidence>
<dbReference type="Proteomes" id="UP000813463">
    <property type="component" value="Chromosome 1"/>
</dbReference>
<dbReference type="PROSITE" id="PS01359">
    <property type="entry name" value="ZF_PHD_1"/>
    <property type="match status" value="1"/>
</dbReference>
<evidence type="ECO:0000259" key="8">
    <source>
        <dbReference type="PROSITE" id="PS50016"/>
    </source>
</evidence>
<dbReference type="RefSeq" id="XP_056694048.1">
    <property type="nucleotide sequence ID" value="XM_056838070.1"/>
</dbReference>
<evidence type="ECO:0000256" key="1">
    <source>
        <dbReference type="ARBA" id="ARBA00004123"/>
    </source>
</evidence>
<keyword evidence="3 6" id="KW-0863">Zinc-finger</keyword>
<dbReference type="InterPro" id="IPR013083">
    <property type="entry name" value="Znf_RING/FYVE/PHD"/>
</dbReference>
<dbReference type="InterPro" id="IPR032308">
    <property type="entry name" value="TDBD"/>
</dbReference>
<dbReference type="InterPro" id="IPR016181">
    <property type="entry name" value="Acyl_CoA_acyltransferase"/>
</dbReference>
<dbReference type="SMART" id="SM00249">
    <property type="entry name" value="PHD"/>
    <property type="match status" value="2"/>
</dbReference>
<dbReference type="Pfam" id="PF23209">
    <property type="entry name" value="IDM1_C"/>
    <property type="match status" value="1"/>
</dbReference>
<evidence type="ECO:0000256" key="4">
    <source>
        <dbReference type="ARBA" id="ARBA00022833"/>
    </source>
</evidence>
<dbReference type="Gene3D" id="3.30.40.10">
    <property type="entry name" value="Zinc/RING finger domain, C3HC4 (zinc finger)"/>
    <property type="match status" value="2"/>
</dbReference>
<evidence type="ECO:0000256" key="5">
    <source>
        <dbReference type="ARBA" id="ARBA00023242"/>
    </source>
</evidence>
<reference evidence="9" key="1">
    <citation type="journal article" date="2021" name="Nat. Commun.">
        <title>Genomic analyses provide insights into spinach domestication and the genetic basis of agronomic traits.</title>
        <authorList>
            <person name="Cai X."/>
            <person name="Sun X."/>
            <person name="Xu C."/>
            <person name="Sun H."/>
            <person name="Wang X."/>
            <person name="Ge C."/>
            <person name="Zhang Z."/>
            <person name="Wang Q."/>
            <person name="Fei Z."/>
            <person name="Jiao C."/>
            <person name="Wang Q."/>
        </authorList>
    </citation>
    <scope>NUCLEOTIDE SEQUENCE [LARGE SCALE GENOMIC DNA]</scope>
    <source>
        <strain evidence="9">cv. Varoflay</strain>
    </source>
</reference>
<dbReference type="InterPro" id="IPR001965">
    <property type="entry name" value="Znf_PHD"/>
</dbReference>
<name>A0ABM3REJ8_SPIOL</name>